<organism evidence="2 3">
    <name type="scientific">Halosimplex aquaticum</name>
    <dbReference type="NCBI Taxonomy" id="3026162"/>
    <lineage>
        <taxon>Archaea</taxon>
        <taxon>Methanobacteriati</taxon>
        <taxon>Methanobacteriota</taxon>
        <taxon>Stenosarchaea group</taxon>
        <taxon>Halobacteria</taxon>
        <taxon>Halobacteriales</taxon>
        <taxon>Haloarculaceae</taxon>
        <taxon>Halosimplex</taxon>
    </lineage>
</organism>
<dbReference type="Pfam" id="PF10634">
    <property type="entry name" value="Iron_transport"/>
    <property type="match status" value="1"/>
</dbReference>
<reference evidence="2 3" key="1">
    <citation type="journal article" date="2019" name="Int. J. Syst. Evol. Microbiol.">
        <title>The Global Catalogue of Microorganisms (GCM) 10K type strain sequencing project: providing services to taxonomists for standard genome sequencing and annotation.</title>
        <authorList>
            <consortium name="The Broad Institute Genomics Platform"/>
            <consortium name="The Broad Institute Genome Sequencing Center for Infectious Disease"/>
            <person name="Wu L."/>
            <person name="Ma J."/>
        </authorList>
    </citation>
    <scope>NUCLEOTIDE SEQUENCE [LARGE SCALE GENOMIC DNA]</scope>
    <source>
        <strain evidence="2 3">XZYJT29</strain>
    </source>
</reference>
<dbReference type="RefSeq" id="WP_274324041.1">
    <property type="nucleotide sequence ID" value="NZ_CP118158.1"/>
</dbReference>
<keyword evidence="1" id="KW-0732">Signal</keyword>
<evidence type="ECO:0000313" key="2">
    <source>
        <dbReference type="EMBL" id="MFC7138413.1"/>
    </source>
</evidence>
<keyword evidence="3" id="KW-1185">Reference proteome</keyword>
<name>A0ABD5XTL8_9EURY</name>
<evidence type="ECO:0000313" key="3">
    <source>
        <dbReference type="Proteomes" id="UP001596432"/>
    </source>
</evidence>
<dbReference type="GeneID" id="78818650"/>
<dbReference type="InterPro" id="IPR038482">
    <property type="entry name" value="Tp34-type_sf"/>
</dbReference>
<dbReference type="Proteomes" id="UP001596432">
    <property type="component" value="Unassembled WGS sequence"/>
</dbReference>
<dbReference type="InterPro" id="IPR018470">
    <property type="entry name" value="Metal-bd_Tp34-typ"/>
</dbReference>
<gene>
    <name evidence="2" type="ORF">ACFQMA_01000</name>
</gene>
<dbReference type="Gene3D" id="2.60.40.2480">
    <property type="entry name" value="Periplasmic metal-binding protein Tp34-type"/>
    <property type="match status" value="1"/>
</dbReference>
<protein>
    <submittedName>
        <fullName evidence="2">Iron transporter</fullName>
    </submittedName>
</protein>
<proteinExistence type="predicted"/>
<dbReference type="EMBL" id="JBHTAS010000001">
    <property type="protein sequence ID" value="MFC7138413.1"/>
    <property type="molecule type" value="Genomic_DNA"/>
</dbReference>
<accession>A0ABD5XTL8</accession>
<evidence type="ECO:0000256" key="1">
    <source>
        <dbReference type="ARBA" id="ARBA00022729"/>
    </source>
</evidence>
<comment type="caution">
    <text evidence="2">The sequence shown here is derived from an EMBL/GenBank/DDBJ whole genome shotgun (WGS) entry which is preliminary data.</text>
</comment>
<sequence>MKTILPVDISVEISNSDGLISLTNVWPMISPNMGFHYGDNIALSGEGQYDVTLQISPLQANLTDLFVGRLAEGQLAKMQFTFDTTDTYNLEIRRLDEKAGTR</sequence>
<dbReference type="AlphaFoldDB" id="A0ABD5XTL8"/>